<gene>
    <name evidence="1" type="ORF">Bca52824_093560</name>
</gene>
<keyword evidence="2" id="KW-1185">Reference proteome</keyword>
<organism evidence="1 2">
    <name type="scientific">Brassica carinata</name>
    <name type="common">Ethiopian mustard</name>
    <name type="synonym">Abyssinian cabbage</name>
    <dbReference type="NCBI Taxonomy" id="52824"/>
    <lineage>
        <taxon>Eukaryota</taxon>
        <taxon>Viridiplantae</taxon>
        <taxon>Streptophyta</taxon>
        <taxon>Embryophyta</taxon>
        <taxon>Tracheophyta</taxon>
        <taxon>Spermatophyta</taxon>
        <taxon>Magnoliopsida</taxon>
        <taxon>eudicotyledons</taxon>
        <taxon>Gunneridae</taxon>
        <taxon>Pentapetalae</taxon>
        <taxon>rosids</taxon>
        <taxon>malvids</taxon>
        <taxon>Brassicales</taxon>
        <taxon>Brassicaceae</taxon>
        <taxon>Brassiceae</taxon>
        <taxon>Brassica</taxon>
    </lineage>
</organism>
<comment type="caution">
    <text evidence="1">The sequence shown here is derived from an EMBL/GenBank/DDBJ whole genome shotgun (WGS) entry which is preliminary data.</text>
</comment>
<dbReference type="EMBL" id="JAAMPC010000071">
    <property type="protein sequence ID" value="KAG2244593.1"/>
    <property type="molecule type" value="Genomic_DNA"/>
</dbReference>
<dbReference type="AlphaFoldDB" id="A0A8X7P5J2"/>
<dbReference type="OrthoDB" id="1433466at2759"/>
<reference evidence="1 2" key="1">
    <citation type="submission" date="2020-02" db="EMBL/GenBank/DDBJ databases">
        <authorList>
            <person name="Ma Q."/>
            <person name="Huang Y."/>
            <person name="Song X."/>
            <person name="Pei D."/>
        </authorList>
    </citation>
    <scope>NUCLEOTIDE SEQUENCE [LARGE SCALE GENOMIC DNA]</scope>
    <source>
        <strain evidence="1">Sxm20200214</strain>
        <tissue evidence="1">Leaf</tissue>
    </source>
</reference>
<dbReference type="Proteomes" id="UP000886595">
    <property type="component" value="Unassembled WGS sequence"/>
</dbReference>
<evidence type="ECO:0000313" key="2">
    <source>
        <dbReference type="Proteomes" id="UP000886595"/>
    </source>
</evidence>
<proteinExistence type="predicted"/>
<protein>
    <submittedName>
        <fullName evidence="1">Uncharacterized protein</fullName>
    </submittedName>
</protein>
<evidence type="ECO:0000313" key="1">
    <source>
        <dbReference type="EMBL" id="KAG2244593.1"/>
    </source>
</evidence>
<sequence>MLLIMYTVAWNAYRARKLRVRGKVSEESSESHEVDNRPEVRMESFVEMKRFKERWKKAVNYDRCWVDPY</sequence>
<accession>A0A8X7P5J2</accession>
<name>A0A8X7P5J2_BRACI</name>